<gene>
    <name evidence="1" type="ORF">SAMEA2070301_01319</name>
</gene>
<comment type="caution">
    <text evidence="1">The sequence shown here is derived from an EMBL/GenBank/DDBJ whole genome shotgun (WGS) entry which is preliminary data.</text>
</comment>
<proteinExistence type="predicted"/>
<evidence type="ECO:0000313" key="2">
    <source>
        <dbReference type="Proteomes" id="UP000185210"/>
    </source>
</evidence>
<sequence>MEMHHDDLTKNAYALANEAHGVLISVSTPTETSEILQYATANALVSIALSLAATRVKELD</sequence>
<reference evidence="1 2" key="1">
    <citation type="submission" date="2016-11" db="EMBL/GenBank/DDBJ databases">
        <authorList>
            <consortium name="Pathogen Informatics"/>
        </authorList>
    </citation>
    <scope>NUCLEOTIDE SEQUENCE [LARGE SCALE GENOMIC DNA]</scope>
    <source>
        <strain evidence="1 2">104</strain>
    </source>
</reference>
<dbReference type="EMBL" id="FSHM01000002">
    <property type="protein sequence ID" value="SIA52535.1"/>
    <property type="molecule type" value="Genomic_DNA"/>
</dbReference>
<evidence type="ECO:0000313" key="1">
    <source>
        <dbReference type="EMBL" id="SIA52535.1"/>
    </source>
</evidence>
<name>A0AB38CVD1_9MYCO</name>
<dbReference type="Proteomes" id="UP000185210">
    <property type="component" value="Unassembled WGS sequence"/>
</dbReference>
<dbReference type="AlphaFoldDB" id="A0AB38CVD1"/>
<accession>A0AB38CVD1</accession>
<protein>
    <submittedName>
        <fullName evidence="1">Uncharacterized protein</fullName>
    </submittedName>
</protein>
<organism evidence="1 2">
    <name type="scientific">Mycobacteroides abscessus subsp. abscessus</name>
    <dbReference type="NCBI Taxonomy" id="1185650"/>
    <lineage>
        <taxon>Bacteria</taxon>
        <taxon>Bacillati</taxon>
        <taxon>Actinomycetota</taxon>
        <taxon>Actinomycetes</taxon>
        <taxon>Mycobacteriales</taxon>
        <taxon>Mycobacteriaceae</taxon>
        <taxon>Mycobacteroides</taxon>
        <taxon>Mycobacteroides abscessus</taxon>
    </lineage>
</organism>